<comment type="similarity">
    <text evidence="1">Belongs to the ubiquitin family. SUMO subfamily.</text>
</comment>
<dbReference type="SMART" id="SM00213">
    <property type="entry name" value="UBQ"/>
    <property type="match status" value="1"/>
</dbReference>
<gene>
    <name evidence="5" type="primary">LOC105070035</name>
</gene>
<organism evidence="5">
    <name type="scientific">Camelus bactrianus</name>
    <name type="common">Bactrian camel</name>
    <dbReference type="NCBI Taxonomy" id="9837"/>
    <lineage>
        <taxon>Eukaryota</taxon>
        <taxon>Metazoa</taxon>
        <taxon>Chordata</taxon>
        <taxon>Craniata</taxon>
        <taxon>Vertebrata</taxon>
        <taxon>Euteleostomi</taxon>
        <taxon>Mammalia</taxon>
        <taxon>Eutheria</taxon>
        <taxon>Laurasiatheria</taxon>
        <taxon>Artiodactyla</taxon>
        <taxon>Tylopoda</taxon>
        <taxon>Camelidae</taxon>
        <taxon>Camelus</taxon>
    </lineage>
</organism>
<evidence type="ECO:0000256" key="1">
    <source>
        <dbReference type="ARBA" id="ARBA00009185"/>
    </source>
</evidence>
<dbReference type="SUPFAM" id="SSF54236">
    <property type="entry name" value="Ubiquitin-like"/>
    <property type="match status" value="1"/>
</dbReference>
<dbReference type="InterPro" id="IPR000626">
    <property type="entry name" value="Ubiquitin-like_dom"/>
</dbReference>
<evidence type="ECO:0000256" key="3">
    <source>
        <dbReference type="ARBA" id="ARBA00022786"/>
    </source>
</evidence>
<dbReference type="FunFam" id="3.10.20.90:FF:000482">
    <property type="entry name" value="Small ubiquitin-related modifier 2"/>
    <property type="match status" value="1"/>
</dbReference>
<evidence type="ECO:0000313" key="5">
    <source>
        <dbReference type="RefSeq" id="XP_045373603.1"/>
    </source>
</evidence>
<dbReference type="InterPro" id="IPR022617">
    <property type="entry name" value="Rad60/SUMO-like_dom"/>
</dbReference>
<dbReference type="RefSeq" id="XP_045373603.1">
    <property type="nucleotide sequence ID" value="XM_045517647.1"/>
</dbReference>
<accession>A0A9W3HJS8</accession>
<reference evidence="5" key="1">
    <citation type="submission" date="2025-08" db="UniProtKB">
        <authorList>
            <consortium name="RefSeq"/>
        </authorList>
    </citation>
    <scope>IDENTIFICATION</scope>
    <source>
        <tissue evidence="5">Blood</tissue>
    </source>
</reference>
<dbReference type="PANTHER" id="PTHR10562">
    <property type="entry name" value="SMALL UBIQUITIN-RELATED MODIFIER"/>
    <property type="match status" value="1"/>
</dbReference>
<keyword evidence="3" id="KW-0833">Ubl conjugation pathway</keyword>
<sequence>MACLLDVWQRDRWTHHHHHYVTTTTIVTTTIAALAHTSMSPRLGYCSSIQLVFLNPFKPFLRLRPTVVAGCTHNAWHKADAHVQQKPQEGVQTESNDRIGLKAVGRGGSAVQFRIKRNTPLSKLRKACCGDRQGLSVRQIGFQFDGQPISETDTAAQLEMEAEDTMDVFQRQTGGVC</sequence>
<evidence type="ECO:0000256" key="2">
    <source>
        <dbReference type="ARBA" id="ARBA00022499"/>
    </source>
</evidence>
<keyword evidence="2" id="KW-1017">Isopeptide bond</keyword>
<dbReference type="Gene3D" id="3.10.20.90">
    <property type="entry name" value="Phosphatidylinositol 3-kinase Catalytic Subunit, Chain A, domain 1"/>
    <property type="match status" value="1"/>
</dbReference>
<dbReference type="InterPro" id="IPR029071">
    <property type="entry name" value="Ubiquitin-like_domsf"/>
</dbReference>
<proteinExistence type="inferred from homology"/>
<name>A0A9W3HJS8_CAMBA</name>
<dbReference type="AlphaFoldDB" id="A0A9W3HJS8"/>
<dbReference type="Pfam" id="PF11976">
    <property type="entry name" value="Rad60-SLD"/>
    <property type="match status" value="1"/>
</dbReference>
<evidence type="ECO:0000259" key="4">
    <source>
        <dbReference type="PROSITE" id="PS50053"/>
    </source>
</evidence>
<dbReference type="PROSITE" id="PS50053">
    <property type="entry name" value="UBIQUITIN_2"/>
    <property type="match status" value="1"/>
</dbReference>
<protein>
    <submittedName>
        <fullName evidence="5">LOW QUALITY PROTEIN: small ubiquitin-related modifier 3-like</fullName>
    </submittedName>
</protein>
<feature type="domain" description="Ubiquitin-like" evidence="4">
    <location>
        <begin position="97"/>
        <end position="175"/>
    </location>
</feature>